<dbReference type="EMBL" id="CP081869">
    <property type="protein sequence ID" value="QZO00968.1"/>
    <property type="molecule type" value="Genomic_DNA"/>
</dbReference>
<feature type="region of interest" description="Disordered" evidence="1">
    <location>
        <begin position="1"/>
        <end position="36"/>
    </location>
</feature>
<sequence length="67" mass="7011">MPHDHSGHDAHDHHAHGHHHGGHRRLQSGRPAPDATGSLLRASAAARLSAALAVVALVWGGVLWVVS</sequence>
<feature type="compositionally biased region" description="Basic and acidic residues" evidence="1">
    <location>
        <begin position="1"/>
        <end position="12"/>
    </location>
</feature>
<evidence type="ECO:0000313" key="4">
    <source>
        <dbReference type="Proteomes" id="UP000825701"/>
    </source>
</evidence>
<keyword evidence="4" id="KW-1185">Reference proteome</keyword>
<reference evidence="3" key="1">
    <citation type="submission" date="2021-08" db="EMBL/GenBank/DDBJ databases">
        <authorList>
            <person name="Zhang H."/>
            <person name="Xu M."/>
            <person name="Yu Z."/>
            <person name="Yang L."/>
            <person name="Cai Y."/>
        </authorList>
    </citation>
    <scope>NUCLEOTIDE SEQUENCE</scope>
    <source>
        <strain evidence="3">CHL1</strain>
    </source>
</reference>
<gene>
    <name evidence="3" type="ORF">K6K41_04970</name>
</gene>
<feature type="transmembrane region" description="Helical" evidence="2">
    <location>
        <begin position="48"/>
        <end position="66"/>
    </location>
</feature>
<dbReference type="KEGG" id="cmet:K6K41_04970"/>
<organism evidence="3 4">
    <name type="scientific">Chenggangzhangella methanolivorans</name>
    <dbReference type="NCBI Taxonomy" id="1437009"/>
    <lineage>
        <taxon>Bacteria</taxon>
        <taxon>Pseudomonadati</taxon>
        <taxon>Pseudomonadota</taxon>
        <taxon>Alphaproteobacteria</taxon>
        <taxon>Hyphomicrobiales</taxon>
        <taxon>Methylopilaceae</taxon>
        <taxon>Chenggangzhangella</taxon>
    </lineage>
</organism>
<evidence type="ECO:0000256" key="2">
    <source>
        <dbReference type="SAM" id="Phobius"/>
    </source>
</evidence>
<keyword evidence="2" id="KW-1133">Transmembrane helix</keyword>
<keyword evidence="2" id="KW-0812">Transmembrane</keyword>
<feature type="compositionally biased region" description="Basic residues" evidence="1">
    <location>
        <begin position="13"/>
        <end position="27"/>
    </location>
</feature>
<protein>
    <submittedName>
        <fullName evidence="3">Uncharacterized protein</fullName>
    </submittedName>
</protein>
<accession>A0A9E6RA23</accession>
<dbReference type="AlphaFoldDB" id="A0A9E6RA23"/>
<keyword evidence="2" id="KW-0472">Membrane</keyword>
<proteinExistence type="predicted"/>
<evidence type="ECO:0000313" key="3">
    <source>
        <dbReference type="EMBL" id="QZO00968.1"/>
    </source>
</evidence>
<name>A0A9E6RA23_9HYPH</name>
<dbReference type="Proteomes" id="UP000825701">
    <property type="component" value="Chromosome"/>
</dbReference>
<dbReference type="RefSeq" id="WP_261404183.1">
    <property type="nucleotide sequence ID" value="NZ_CP081869.1"/>
</dbReference>
<evidence type="ECO:0000256" key="1">
    <source>
        <dbReference type="SAM" id="MobiDB-lite"/>
    </source>
</evidence>